<proteinExistence type="inferred from homology"/>
<dbReference type="Pfam" id="PF03343">
    <property type="entry name" value="SART-1"/>
    <property type="match status" value="1"/>
</dbReference>
<dbReference type="GO" id="GO:0045292">
    <property type="term" value="P:mRNA cis splicing, via spliceosome"/>
    <property type="evidence" value="ECO:0007669"/>
    <property type="project" value="TreeGrafter"/>
</dbReference>
<comment type="similarity">
    <text evidence="2">Belongs to the SNU66/SART1 family.</text>
</comment>
<keyword evidence="3" id="KW-0539">Nucleus</keyword>
<evidence type="ECO:0000256" key="3">
    <source>
        <dbReference type="ARBA" id="ARBA00023242"/>
    </source>
</evidence>
<evidence type="ECO:0000313" key="6">
    <source>
        <dbReference type="Proteomes" id="UP000663848"/>
    </source>
</evidence>
<protein>
    <submittedName>
        <fullName evidence="5">Uncharacterized protein</fullName>
    </submittedName>
</protein>
<dbReference type="GO" id="GO:0046540">
    <property type="term" value="C:U4/U6 x U5 tri-snRNP complex"/>
    <property type="evidence" value="ECO:0007669"/>
    <property type="project" value="TreeGrafter"/>
</dbReference>
<accession>A0A821Z7M6</accession>
<feature type="non-terminal residue" evidence="5">
    <location>
        <position position="1"/>
    </location>
</feature>
<dbReference type="InterPro" id="IPR005011">
    <property type="entry name" value="SNU66/SART1"/>
</dbReference>
<dbReference type="Proteomes" id="UP000663848">
    <property type="component" value="Unassembled WGS sequence"/>
</dbReference>
<feature type="compositionally biased region" description="Basic residues" evidence="4">
    <location>
        <begin position="65"/>
        <end position="84"/>
    </location>
</feature>
<dbReference type="PANTHER" id="PTHR14152:SF5">
    <property type="entry name" value="U4_U6.U5 TRI-SNRNP-ASSOCIATED PROTEIN 1"/>
    <property type="match status" value="1"/>
</dbReference>
<dbReference type="AlphaFoldDB" id="A0A821Z7M6"/>
<evidence type="ECO:0000313" key="5">
    <source>
        <dbReference type="EMBL" id="CAF4980873.1"/>
    </source>
</evidence>
<feature type="region of interest" description="Disordered" evidence="4">
    <location>
        <begin position="65"/>
        <end position="89"/>
    </location>
</feature>
<organism evidence="5 6">
    <name type="scientific">Rotaria socialis</name>
    <dbReference type="NCBI Taxonomy" id="392032"/>
    <lineage>
        <taxon>Eukaryota</taxon>
        <taxon>Metazoa</taxon>
        <taxon>Spiralia</taxon>
        <taxon>Gnathifera</taxon>
        <taxon>Rotifera</taxon>
        <taxon>Eurotatoria</taxon>
        <taxon>Bdelloidea</taxon>
        <taxon>Philodinida</taxon>
        <taxon>Philodinidae</taxon>
        <taxon>Rotaria</taxon>
    </lineage>
</organism>
<sequence>MIRTFFLFFSEIDDKHARRDRYTSGPLTDFKEKEHYRPEVKLEYVDETGRRMNEKEAFRFLSHRFHGKGSGKNKTEKRAKKLTMRKMSSVDTPLQTCNLLKQKQIELRKPYIVLSTNRSKDSQLPPG</sequence>
<comment type="caution">
    <text evidence="5">The sequence shown here is derived from an EMBL/GenBank/DDBJ whole genome shotgun (WGS) entry which is preliminary data.</text>
</comment>
<evidence type="ECO:0000256" key="4">
    <source>
        <dbReference type="SAM" id="MobiDB-lite"/>
    </source>
</evidence>
<dbReference type="EMBL" id="CAJOBR010028347">
    <property type="protein sequence ID" value="CAF4980873.1"/>
    <property type="molecule type" value="Genomic_DNA"/>
</dbReference>
<dbReference type="PANTHER" id="PTHR14152">
    <property type="entry name" value="SQUAMOUS CELL CARCINOMA ANTIGEN RECOGNISED BY CYTOTOXIC T LYMPHOCYTES"/>
    <property type="match status" value="1"/>
</dbReference>
<reference evidence="5" key="1">
    <citation type="submission" date="2021-02" db="EMBL/GenBank/DDBJ databases">
        <authorList>
            <person name="Nowell W R."/>
        </authorList>
    </citation>
    <scope>NUCLEOTIDE SEQUENCE</scope>
</reference>
<gene>
    <name evidence="5" type="ORF">QYT958_LOCUS36148</name>
</gene>
<dbReference type="GO" id="GO:0000481">
    <property type="term" value="P:maturation of 5S rRNA"/>
    <property type="evidence" value="ECO:0007669"/>
    <property type="project" value="TreeGrafter"/>
</dbReference>
<name>A0A821Z7M6_9BILA</name>
<evidence type="ECO:0000256" key="2">
    <source>
        <dbReference type="ARBA" id="ARBA00006076"/>
    </source>
</evidence>
<comment type="subcellular location">
    <subcellularLocation>
        <location evidence="1">Nucleus</location>
    </subcellularLocation>
</comment>
<evidence type="ECO:0000256" key="1">
    <source>
        <dbReference type="ARBA" id="ARBA00004123"/>
    </source>
</evidence>